<dbReference type="EMBL" id="JAPFRF010000010">
    <property type="protein sequence ID" value="KAJ7319962.1"/>
    <property type="molecule type" value="Genomic_DNA"/>
</dbReference>
<keyword evidence="2" id="KW-1185">Reference proteome</keyword>
<evidence type="ECO:0000313" key="2">
    <source>
        <dbReference type="Proteomes" id="UP001142489"/>
    </source>
</evidence>
<comment type="caution">
    <text evidence="1">The sequence shown here is derived from an EMBL/GenBank/DDBJ whole genome shotgun (WGS) entry which is preliminary data.</text>
</comment>
<accession>A0A9Q0XN13</accession>
<organism evidence="1 2">
    <name type="scientific">Phrynocephalus forsythii</name>
    <dbReference type="NCBI Taxonomy" id="171643"/>
    <lineage>
        <taxon>Eukaryota</taxon>
        <taxon>Metazoa</taxon>
        <taxon>Chordata</taxon>
        <taxon>Craniata</taxon>
        <taxon>Vertebrata</taxon>
        <taxon>Euteleostomi</taxon>
        <taxon>Lepidosauria</taxon>
        <taxon>Squamata</taxon>
        <taxon>Bifurcata</taxon>
        <taxon>Unidentata</taxon>
        <taxon>Episquamata</taxon>
        <taxon>Toxicofera</taxon>
        <taxon>Iguania</taxon>
        <taxon>Acrodonta</taxon>
        <taxon>Agamidae</taxon>
        <taxon>Agaminae</taxon>
        <taxon>Phrynocephalus</taxon>
    </lineage>
</organism>
<feature type="non-terminal residue" evidence="1">
    <location>
        <position position="1"/>
    </location>
</feature>
<dbReference type="AlphaFoldDB" id="A0A9Q0XN13"/>
<proteinExistence type="predicted"/>
<evidence type="ECO:0000313" key="1">
    <source>
        <dbReference type="EMBL" id="KAJ7319962.1"/>
    </source>
</evidence>
<sequence length="59" mass="6946">VYQIPCSCSQVYNKTTKCTIQTRIKEHERHCKLKQPEESAVAEHILKQTGHEIFFQDIE</sequence>
<dbReference type="Proteomes" id="UP001142489">
    <property type="component" value="Unassembled WGS sequence"/>
</dbReference>
<reference evidence="1" key="1">
    <citation type="journal article" date="2023" name="DNA Res.">
        <title>Chromosome-level genome assembly of Phrynocephalus forsythii using third-generation DNA sequencing and Hi-C analysis.</title>
        <authorList>
            <person name="Qi Y."/>
            <person name="Zhao W."/>
            <person name="Zhao Y."/>
            <person name="Niu C."/>
            <person name="Cao S."/>
            <person name="Zhang Y."/>
        </authorList>
    </citation>
    <scope>NUCLEOTIDE SEQUENCE</scope>
    <source>
        <tissue evidence="1">Muscle</tissue>
    </source>
</reference>
<protein>
    <submittedName>
        <fullName evidence="1">Uncharacterized protein</fullName>
    </submittedName>
</protein>
<feature type="non-terminal residue" evidence="1">
    <location>
        <position position="59"/>
    </location>
</feature>
<name>A0A9Q0XN13_9SAUR</name>
<gene>
    <name evidence="1" type="ORF">JRQ81_019473</name>
</gene>